<comment type="caution">
    <text evidence="1">The sequence shown here is derived from an EMBL/GenBank/DDBJ whole genome shotgun (WGS) entry which is preliminary data.</text>
</comment>
<proteinExistence type="predicted"/>
<organism evidence="1">
    <name type="scientific">marine sediment metagenome</name>
    <dbReference type="NCBI Taxonomy" id="412755"/>
    <lineage>
        <taxon>unclassified sequences</taxon>
        <taxon>metagenomes</taxon>
        <taxon>ecological metagenomes</taxon>
    </lineage>
</organism>
<reference evidence="1" key="1">
    <citation type="journal article" date="2015" name="Nature">
        <title>Complex archaea that bridge the gap between prokaryotes and eukaryotes.</title>
        <authorList>
            <person name="Spang A."/>
            <person name="Saw J.H."/>
            <person name="Jorgensen S.L."/>
            <person name="Zaremba-Niedzwiedzka K."/>
            <person name="Martijn J."/>
            <person name="Lind A.E."/>
            <person name="van Eijk R."/>
            <person name="Schleper C."/>
            <person name="Guy L."/>
            <person name="Ettema T.J."/>
        </authorList>
    </citation>
    <scope>NUCLEOTIDE SEQUENCE</scope>
</reference>
<feature type="non-terminal residue" evidence="1">
    <location>
        <position position="1"/>
    </location>
</feature>
<protein>
    <submittedName>
        <fullName evidence="1">Uncharacterized protein</fullName>
    </submittedName>
</protein>
<evidence type="ECO:0000313" key="1">
    <source>
        <dbReference type="EMBL" id="KKK44640.1"/>
    </source>
</evidence>
<accession>A0A0F8W987</accession>
<sequence length="333" mass="35333">VLSSALSEFPGDLAQVILGELQVGSPEKPSESVFGEGDSHVRGMAVFHNTNLEIGVWSDITTEMASASGSTADALPGTGAGNTFYIGGDIEFPGFKVDTTVAIALGAGALILEFHNGVAWTPFDIMVADSVIPYDSHAQDIWGRIADEEVRFGPMVGWAQRNLDGTTKFWIRARVSVGITTVPTLEQTKLSTNRYEITADGFTERFGDAEDQRSFFHQRLTDDLSGASPTNGALVLSTNITITPVDNRFNNNALDGFGAIEALPEGLDTSRPVELVVNWIPKVATAGDVEFEVNVAQLAIGDVLDGSVADVNTAVVTSVGAGQTDILRQTVLS</sequence>
<feature type="non-terminal residue" evidence="1">
    <location>
        <position position="333"/>
    </location>
</feature>
<dbReference type="AlphaFoldDB" id="A0A0F8W987"/>
<dbReference type="EMBL" id="LAZR01070160">
    <property type="protein sequence ID" value="KKK44640.1"/>
    <property type="molecule type" value="Genomic_DNA"/>
</dbReference>
<name>A0A0F8W987_9ZZZZ</name>
<gene>
    <name evidence="1" type="ORF">LCGC14_3166790</name>
</gene>